<dbReference type="PROSITE" id="PS50115">
    <property type="entry name" value="ARFGAP"/>
    <property type="match status" value="1"/>
</dbReference>
<keyword evidence="2" id="KW-0479">Metal-binding</keyword>
<evidence type="ECO:0000256" key="3">
    <source>
        <dbReference type="ARBA" id="ARBA00022771"/>
    </source>
</evidence>
<dbReference type="PANTHER" id="PTHR45686">
    <property type="entry name" value="ADP-RIBOSYLATION FACTOR GTPASE ACTIVATING PROTEIN 3, ISOFORM H-RELATED"/>
    <property type="match status" value="1"/>
</dbReference>
<dbReference type="PANTHER" id="PTHR45686:SF4">
    <property type="entry name" value="ADP-RIBOSYLATION FACTOR GTPASE ACTIVATING PROTEIN 3, ISOFORM H"/>
    <property type="match status" value="1"/>
</dbReference>
<dbReference type="GO" id="GO:0005096">
    <property type="term" value="F:GTPase activator activity"/>
    <property type="evidence" value="ECO:0007669"/>
    <property type="project" value="UniProtKB-KW"/>
</dbReference>
<keyword evidence="1" id="KW-0343">GTPase activation</keyword>
<keyword evidence="3 5" id="KW-0863">Zinc-finger</keyword>
<evidence type="ECO:0000313" key="7">
    <source>
        <dbReference type="EMBL" id="KAH9631948.1"/>
    </source>
</evidence>
<evidence type="ECO:0000313" key="8">
    <source>
        <dbReference type="Proteomes" id="UP000814243"/>
    </source>
</evidence>
<dbReference type="InterPro" id="IPR038508">
    <property type="entry name" value="ArfGAP_dom_sf"/>
</dbReference>
<reference evidence="7" key="1">
    <citation type="journal article" date="2021" name="G3 (Bethesda)">
        <title>Genome and transcriptome analysis of the beet armyworm Spodoptera exigua reveals targets for pest control. .</title>
        <authorList>
            <person name="Simon S."/>
            <person name="Breeschoten T."/>
            <person name="Jansen H.J."/>
            <person name="Dirks R.P."/>
            <person name="Schranz M.E."/>
            <person name="Ros V.I.D."/>
        </authorList>
    </citation>
    <scope>NUCLEOTIDE SEQUENCE</scope>
    <source>
        <strain evidence="7">TB_SE_WUR_2020</strain>
    </source>
</reference>
<evidence type="ECO:0000256" key="5">
    <source>
        <dbReference type="PROSITE-ProRule" id="PRU00288"/>
    </source>
</evidence>
<dbReference type="PRINTS" id="PR00405">
    <property type="entry name" value="REVINTRACTNG"/>
</dbReference>
<dbReference type="Pfam" id="PF01412">
    <property type="entry name" value="ArfGap"/>
    <property type="match status" value="1"/>
</dbReference>
<dbReference type="EMBL" id="JACEFF010000738">
    <property type="protein sequence ID" value="KAH9631948.1"/>
    <property type="molecule type" value="Genomic_DNA"/>
</dbReference>
<comment type="caution">
    <text evidence="7">The sequence shown here is derived from an EMBL/GenBank/DDBJ whole genome shotgun (WGS) entry which is preliminary data.</text>
</comment>
<dbReference type="InterPro" id="IPR001164">
    <property type="entry name" value="ArfGAP_dom"/>
</dbReference>
<dbReference type="InterPro" id="IPR037278">
    <property type="entry name" value="ARFGAP/RecO"/>
</dbReference>
<proteinExistence type="predicted"/>
<dbReference type="Proteomes" id="UP000814243">
    <property type="component" value="Unassembled WGS sequence"/>
</dbReference>
<sequence length="352" mass="37922">MADSGPSKTDIEAIFQRLRSIPSNKVCFDCNAKNPTWSSVTYGVFICLDCSAVHRSLGVHLTFVRSTQLDTNWTWKQLRNMQLGGNVNATQFFRTHGLSTEDARQKYSSRVAQMYRDKLSAMSEQAMKTYGTKLHLDPAPAEPKESKEPEVDWFAEHGESATPTNTSELAPTAQVTLTLLLIYSIPETTLSNCGVSSFVELYQRLFLAVPYWHIERINCVCNDSFLRQVGAGVGGAGAALSSQARLWAAPQGSTAQPARKGPAKRTGLGARKGGLGATKVAANFEDIEREAMMAEKLKAEAAAGAGAGALDSALDNALDSAQRDLASLRLAYRPNSERLGIASASASGPTRA</sequence>
<dbReference type="CDD" id="cd08831">
    <property type="entry name" value="ArfGap_ArfGap2_3_like"/>
    <property type="match status" value="1"/>
</dbReference>
<keyword evidence="4" id="KW-0862">Zinc</keyword>
<dbReference type="SUPFAM" id="SSF57863">
    <property type="entry name" value="ArfGap/RecO-like zinc finger"/>
    <property type="match status" value="1"/>
</dbReference>
<evidence type="ECO:0000256" key="1">
    <source>
        <dbReference type="ARBA" id="ARBA00022468"/>
    </source>
</evidence>
<dbReference type="Gene3D" id="1.10.220.150">
    <property type="entry name" value="Arf GTPase activating protein"/>
    <property type="match status" value="1"/>
</dbReference>
<gene>
    <name evidence="7" type="ORF">HF086_000285</name>
</gene>
<organism evidence="7 8">
    <name type="scientific">Spodoptera exigua</name>
    <name type="common">Beet armyworm</name>
    <name type="synonym">Noctua fulgens</name>
    <dbReference type="NCBI Taxonomy" id="7107"/>
    <lineage>
        <taxon>Eukaryota</taxon>
        <taxon>Metazoa</taxon>
        <taxon>Ecdysozoa</taxon>
        <taxon>Arthropoda</taxon>
        <taxon>Hexapoda</taxon>
        <taxon>Insecta</taxon>
        <taxon>Pterygota</taxon>
        <taxon>Neoptera</taxon>
        <taxon>Endopterygota</taxon>
        <taxon>Lepidoptera</taxon>
        <taxon>Glossata</taxon>
        <taxon>Ditrysia</taxon>
        <taxon>Noctuoidea</taxon>
        <taxon>Noctuidae</taxon>
        <taxon>Amphipyrinae</taxon>
        <taxon>Spodoptera</taxon>
    </lineage>
</organism>
<dbReference type="FunFam" id="1.10.220.150:FF:000004">
    <property type="entry name" value="Putative ADP-ribosylation factor GTPase-activating protein 2"/>
    <property type="match status" value="1"/>
</dbReference>
<dbReference type="GO" id="GO:0048205">
    <property type="term" value="P:COPI coating of Golgi vesicle"/>
    <property type="evidence" value="ECO:0007669"/>
    <property type="project" value="TreeGrafter"/>
</dbReference>
<dbReference type="GO" id="GO:0000139">
    <property type="term" value="C:Golgi membrane"/>
    <property type="evidence" value="ECO:0007669"/>
    <property type="project" value="GOC"/>
</dbReference>
<evidence type="ECO:0000256" key="2">
    <source>
        <dbReference type="ARBA" id="ARBA00022723"/>
    </source>
</evidence>
<dbReference type="AlphaFoldDB" id="A0A922M8L5"/>
<name>A0A922M8L5_SPOEX</name>
<evidence type="ECO:0000259" key="6">
    <source>
        <dbReference type="PROSITE" id="PS50115"/>
    </source>
</evidence>
<dbReference type="GO" id="GO:0008270">
    <property type="term" value="F:zinc ion binding"/>
    <property type="evidence" value="ECO:0007669"/>
    <property type="project" value="UniProtKB-KW"/>
</dbReference>
<evidence type="ECO:0000256" key="4">
    <source>
        <dbReference type="ARBA" id="ARBA00022833"/>
    </source>
</evidence>
<dbReference type="SMART" id="SM00105">
    <property type="entry name" value="ArfGap"/>
    <property type="match status" value="1"/>
</dbReference>
<accession>A0A922M8L5</accession>
<protein>
    <recommendedName>
        <fullName evidence="6">Arf-GAP domain-containing protein</fullName>
    </recommendedName>
</protein>
<feature type="domain" description="Arf-GAP" evidence="6">
    <location>
        <begin position="12"/>
        <end position="128"/>
    </location>
</feature>